<protein>
    <submittedName>
        <fullName evidence="2">Uncharacterized protein</fullName>
    </submittedName>
</protein>
<accession>A0A0B7C2W6</accession>
<name>A0A0B7C2W6_9EUPU</name>
<evidence type="ECO:0000256" key="1">
    <source>
        <dbReference type="SAM" id="MobiDB-lite"/>
    </source>
</evidence>
<organism evidence="2">
    <name type="scientific">Arion vulgaris</name>
    <dbReference type="NCBI Taxonomy" id="1028688"/>
    <lineage>
        <taxon>Eukaryota</taxon>
        <taxon>Metazoa</taxon>
        <taxon>Spiralia</taxon>
        <taxon>Lophotrochozoa</taxon>
        <taxon>Mollusca</taxon>
        <taxon>Gastropoda</taxon>
        <taxon>Heterobranchia</taxon>
        <taxon>Euthyneura</taxon>
        <taxon>Panpulmonata</taxon>
        <taxon>Eupulmonata</taxon>
        <taxon>Stylommatophora</taxon>
        <taxon>Helicina</taxon>
        <taxon>Arionoidea</taxon>
        <taxon>Arionidae</taxon>
        <taxon>Arion</taxon>
    </lineage>
</organism>
<feature type="region of interest" description="Disordered" evidence="1">
    <location>
        <begin position="1"/>
        <end position="49"/>
    </location>
</feature>
<dbReference type="EMBL" id="HACG01052085">
    <property type="protein sequence ID" value="CEK98956.1"/>
    <property type="molecule type" value="Transcribed_RNA"/>
</dbReference>
<proteinExistence type="predicted"/>
<evidence type="ECO:0000313" key="2">
    <source>
        <dbReference type="EMBL" id="CEK98956.1"/>
    </source>
</evidence>
<dbReference type="AlphaFoldDB" id="A0A0B7C2W6"/>
<reference evidence="2" key="1">
    <citation type="submission" date="2014-12" db="EMBL/GenBank/DDBJ databases">
        <title>Insight into the proteome of Arion vulgaris.</title>
        <authorList>
            <person name="Aradska J."/>
            <person name="Bulat T."/>
            <person name="Smidak R."/>
            <person name="Sarate P."/>
            <person name="Gangsoo J."/>
            <person name="Sialana F."/>
            <person name="Bilban M."/>
            <person name="Lubec G."/>
        </authorList>
    </citation>
    <scope>NUCLEOTIDE SEQUENCE</scope>
    <source>
        <tissue evidence="2">Skin</tissue>
    </source>
</reference>
<feature type="compositionally biased region" description="Polar residues" evidence="1">
    <location>
        <begin position="31"/>
        <end position="49"/>
    </location>
</feature>
<sequence length="49" mass="5665">MTIKKDLLVNPSTEKNKNQKKSNVFDVEDYYTNNSNKGITPRRYNSSSP</sequence>
<feature type="non-terminal residue" evidence="2">
    <location>
        <position position="49"/>
    </location>
</feature>
<gene>
    <name evidence="2" type="primary">ORF220059</name>
</gene>